<keyword evidence="3" id="KW-1185">Reference proteome</keyword>
<reference evidence="3" key="1">
    <citation type="submission" date="2024-07" db="EMBL/GenBank/DDBJ databases">
        <title>Two chromosome-level genome assemblies of Korean endemic species Abeliophyllum distichum and Forsythia ovata (Oleaceae).</title>
        <authorList>
            <person name="Jang H."/>
        </authorList>
    </citation>
    <scope>NUCLEOTIDE SEQUENCE [LARGE SCALE GENOMIC DNA]</scope>
</reference>
<comment type="caution">
    <text evidence="2">The sequence shown here is derived from an EMBL/GenBank/DDBJ whole genome shotgun (WGS) entry which is preliminary data.</text>
</comment>
<proteinExistence type="predicted"/>
<gene>
    <name evidence="2" type="ORF">Adt_13592</name>
</gene>
<evidence type="ECO:0000313" key="2">
    <source>
        <dbReference type="EMBL" id="KAL2517345.1"/>
    </source>
</evidence>
<feature type="region of interest" description="Disordered" evidence="1">
    <location>
        <begin position="44"/>
        <end position="107"/>
    </location>
</feature>
<feature type="compositionally biased region" description="Acidic residues" evidence="1">
    <location>
        <begin position="49"/>
        <end position="65"/>
    </location>
</feature>
<evidence type="ECO:0000256" key="1">
    <source>
        <dbReference type="SAM" id="MobiDB-lite"/>
    </source>
</evidence>
<evidence type="ECO:0000313" key="3">
    <source>
        <dbReference type="Proteomes" id="UP001604336"/>
    </source>
</evidence>
<feature type="compositionally biased region" description="Basic and acidic residues" evidence="1">
    <location>
        <begin position="92"/>
        <end position="107"/>
    </location>
</feature>
<accession>A0ABD1TX80</accession>
<dbReference type="AlphaFoldDB" id="A0ABD1TX80"/>
<protein>
    <submittedName>
        <fullName evidence="2">Uncharacterized protein</fullName>
    </submittedName>
</protein>
<sequence length="107" mass="12404">MKFPTEGGVTTIRDNQPEARKCYRNSLRKAQKKEVNMTIYDIEMREASEETPEDVEMEEASSLEDIDPRVTRTDSQTSLVEELESFPADPNDPTRRLLGRERPSRRT</sequence>
<dbReference type="EMBL" id="JBFOLK010000004">
    <property type="protein sequence ID" value="KAL2517345.1"/>
    <property type="molecule type" value="Genomic_DNA"/>
</dbReference>
<name>A0ABD1TX80_9LAMI</name>
<organism evidence="2 3">
    <name type="scientific">Abeliophyllum distichum</name>
    <dbReference type="NCBI Taxonomy" id="126358"/>
    <lineage>
        <taxon>Eukaryota</taxon>
        <taxon>Viridiplantae</taxon>
        <taxon>Streptophyta</taxon>
        <taxon>Embryophyta</taxon>
        <taxon>Tracheophyta</taxon>
        <taxon>Spermatophyta</taxon>
        <taxon>Magnoliopsida</taxon>
        <taxon>eudicotyledons</taxon>
        <taxon>Gunneridae</taxon>
        <taxon>Pentapetalae</taxon>
        <taxon>asterids</taxon>
        <taxon>lamiids</taxon>
        <taxon>Lamiales</taxon>
        <taxon>Oleaceae</taxon>
        <taxon>Forsythieae</taxon>
        <taxon>Abeliophyllum</taxon>
    </lineage>
</organism>
<dbReference type="Proteomes" id="UP001604336">
    <property type="component" value="Unassembled WGS sequence"/>
</dbReference>